<proteinExistence type="predicted"/>
<gene>
    <name evidence="2" type="primary">cusA_2</name>
    <name evidence="2" type="ORF">AFCDBAGC_4722</name>
</gene>
<dbReference type="PANTHER" id="PTHR32063:SF19">
    <property type="entry name" value="CATION EFFLUX SYSTEM PROTEIN CUSA"/>
    <property type="match status" value="1"/>
</dbReference>
<evidence type="ECO:0000256" key="1">
    <source>
        <dbReference type="SAM" id="Phobius"/>
    </source>
</evidence>
<reference evidence="2 3" key="1">
    <citation type="journal article" date="2021" name="Front. Microbiol.">
        <title>Comprehensive Comparative Genomics and Phenotyping of Methylobacterium Species.</title>
        <authorList>
            <person name="Alessa O."/>
            <person name="Ogura Y."/>
            <person name="Fujitani Y."/>
            <person name="Takami H."/>
            <person name="Hayashi T."/>
            <person name="Sahin N."/>
            <person name="Tani A."/>
        </authorList>
    </citation>
    <scope>NUCLEOTIDE SEQUENCE [LARGE SCALE GENOMIC DNA]</scope>
    <source>
        <strain evidence="2 3">DSM 23679</strain>
    </source>
</reference>
<dbReference type="Gene3D" id="1.20.1640.10">
    <property type="entry name" value="Multidrug efflux transporter AcrB transmembrane domain"/>
    <property type="match status" value="1"/>
</dbReference>
<keyword evidence="1" id="KW-1133">Transmembrane helix</keyword>
<dbReference type="PANTHER" id="PTHR32063">
    <property type="match status" value="1"/>
</dbReference>
<evidence type="ECO:0000313" key="3">
    <source>
        <dbReference type="Proteomes" id="UP001055117"/>
    </source>
</evidence>
<dbReference type="Gene3D" id="3.30.70.1440">
    <property type="entry name" value="Multidrug efflux transporter AcrB pore domain"/>
    <property type="match status" value="1"/>
</dbReference>
<dbReference type="SUPFAM" id="SSF82866">
    <property type="entry name" value="Multidrug efflux transporter AcrB transmembrane domain"/>
    <property type="match status" value="1"/>
</dbReference>
<feature type="transmembrane region" description="Helical" evidence="1">
    <location>
        <begin position="242"/>
        <end position="261"/>
    </location>
</feature>
<dbReference type="Proteomes" id="UP001055117">
    <property type="component" value="Unassembled WGS sequence"/>
</dbReference>
<keyword evidence="1" id="KW-0472">Membrane</keyword>
<keyword evidence="1" id="KW-0812">Transmembrane</keyword>
<feature type="transmembrane region" description="Helical" evidence="1">
    <location>
        <begin position="183"/>
        <end position="207"/>
    </location>
</feature>
<dbReference type="InterPro" id="IPR001036">
    <property type="entry name" value="Acrflvin-R"/>
</dbReference>
<feature type="transmembrane region" description="Helical" evidence="1">
    <location>
        <begin position="157"/>
        <end position="177"/>
    </location>
</feature>
<dbReference type="Pfam" id="PF00873">
    <property type="entry name" value="ACR_tran"/>
    <property type="match status" value="1"/>
</dbReference>
<dbReference type="EMBL" id="BPQG01000096">
    <property type="protein sequence ID" value="GJD46837.1"/>
    <property type="molecule type" value="Genomic_DNA"/>
</dbReference>
<keyword evidence="3" id="KW-1185">Reference proteome</keyword>
<sequence length="321" mass="35112">MSVLRIRSFVTDLKRLTLFFRERYTVNVRYPRAFRSDPRAIADEVQVPIPGGGTVPLGEVAKVQLNRGPTQIRTENGQLAVFIYVDVAGRDLGGYVAEARAAVANEVRLPQGTLVQWSGQVEYLDRATARLKVVVPLTLLIVFLLLYLNFRRLTETLIVMLSLPFALVGGVWLMWWMGFNLSVAVAVGFIALAGVAAETGVIMLVYLDHALTEIRAGCDRAGRALTRADLRRAIMIGAVERVRPKMMTVVAIMAGLLPILWSTGSGSEVMQRIAVPMIGGMVSSTVLTLVVIPAVYGLVKGRGLPRFEPNAIDPEARLVTL</sequence>
<feature type="transmembrane region" description="Helical" evidence="1">
    <location>
        <begin position="133"/>
        <end position="150"/>
    </location>
</feature>
<organism evidence="2 3">
    <name type="scientific">Methylobacterium cerastii</name>
    <dbReference type="NCBI Taxonomy" id="932741"/>
    <lineage>
        <taxon>Bacteria</taxon>
        <taxon>Pseudomonadati</taxon>
        <taxon>Pseudomonadota</taxon>
        <taxon>Alphaproteobacteria</taxon>
        <taxon>Hyphomicrobiales</taxon>
        <taxon>Methylobacteriaceae</taxon>
        <taxon>Methylobacterium</taxon>
    </lineage>
</organism>
<protein>
    <submittedName>
        <fullName evidence="2">Cation efflux system protein CusA</fullName>
    </submittedName>
</protein>
<feature type="transmembrane region" description="Helical" evidence="1">
    <location>
        <begin position="273"/>
        <end position="299"/>
    </location>
</feature>
<evidence type="ECO:0000313" key="2">
    <source>
        <dbReference type="EMBL" id="GJD46837.1"/>
    </source>
</evidence>
<dbReference type="Gene3D" id="3.30.2090.10">
    <property type="entry name" value="Multidrug efflux transporter AcrB TolC docking domain, DN and DC subdomains"/>
    <property type="match status" value="1"/>
</dbReference>
<dbReference type="InterPro" id="IPR027463">
    <property type="entry name" value="AcrB_DN_DC_subdom"/>
</dbReference>
<dbReference type="SUPFAM" id="SSF82714">
    <property type="entry name" value="Multidrug efflux transporter AcrB TolC docking domain, DN and DC subdomains"/>
    <property type="match status" value="1"/>
</dbReference>
<name>A0ABQ4QQD7_9HYPH</name>
<accession>A0ABQ4QQD7</accession>
<comment type="caution">
    <text evidence="2">The sequence shown here is derived from an EMBL/GenBank/DDBJ whole genome shotgun (WGS) entry which is preliminary data.</text>
</comment>